<dbReference type="AlphaFoldDB" id="A0AAV9ZL34"/>
<feature type="region of interest" description="Disordered" evidence="1">
    <location>
        <begin position="286"/>
        <end position="308"/>
    </location>
</feature>
<accession>A0AAV9ZL34</accession>
<keyword evidence="2" id="KW-0812">Transmembrane</keyword>
<organism evidence="3 4">
    <name type="scientific">Favolaschia claudopus</name>
    <dbReference type="NCBI Taxonomy" id="2862362"/>
    <lineage>
        <taxon>Eukaryota</taxon>
        <taxon>Fungi</taxon>
        <taxon>Dikarya</taxon>
        <taxon>Basidiomycota</taxon>
        <taxon>Agaricomycotina</taxon>
        <taxon>Agaricomycetes</taxon>
        <taxon>Agaricomycetidae</taxon>
        <taxon>Agaricales</taxon>
        <taxon>Marasmiineae</taxon>
        <taxon>Mycenaceae</taxon>
        <taxon>Favolaschia</taxon>
    </lineage>
</organism>
<dbReference type="EMBL" id="JAWWNJ010000133">
    <property type="protein sequence ID" value="KAK6984906.1"/>
    <property type="molecule type" value="Genomic_DNA"/>
</dbReference>
<evidence type="ECO:0000256" key="1">
    <source>
        <dbReference type="SAM" id="MobiDB-lite"/>
    </source>
</evidence>
<keyword evidence="2" id="KW-1133">Transmembrane helix</keyword>
<comment type="caution">
    <text evidence="3">The sequence shown here is derived from an EMBL/GenBank/DDBJ whole genome shotgun (WGS) entry which is preliminary data.</text>
</comment>
<reference evidence="3 4" key="1">
    <citation type="journal article" date="2024" name="J Genomics">
        <title>Draft genome sequencing and assembly of Favolaschia claudopus CIRM-BRFM 2984 isolated from oak limbs.</title>
        <authorList>
            <person name="Navarro D."/>
            <person name="Drula E."/>
            <person name="Chaduli D."/>
            <person name="Cazenave R."/>
            <person name="Ahrendt S."/>
            <person name="Wang J."/>
            <person name="Lipzen A."/>
            <person name="Daum C."/>
            <person name="Barry K."/>
            <person name="Grigoriev I.V."/>
            <person name="Favel A."/>
            <person name="Rosso M.N."/>
            <person name="Martin F."/>
        </authorList>
    </citation>
    <scope>NUCLEOTIDE SEQUENCE [LARGE SCALE GENOMIC DNA]</scope>
    <source>
        <strain evidence="3 4">CIRM-BRFM 2984</strain>
    </source>
</reference>
<keyword evidence="4" id="KW-1185">Reference proteome</keyword>
<dbReference type="Proteomes" id="UP001362999">
    <property type="component" value="Unassembled WGS sequence"/>
</dbReference>
<evidence type="ECO:0000256" key="2">
    <source>
        <dbReference type="SAM" id="Phobius"/>
    </source>
</evidence>
<feature type="transmembrane region" description="Helical" evidence="2">
    <location>
        <begin position="519"/>
        <end position="537"/>
    </location>
</feature>
<evidence type="ECO:0000313" key="3">
    <source>
        <dbReference type="EMBL" id="KAK6984906.1"/>
    </source>
</evidence>
<keyword evidence="2" id="KW-0472">Membrane</keyword>
<name>A0AAV9ZL34_9AGAR</name>
<proteinExistence type="predicted"/>
<evidence type="ECO:0000313" key="4">
    <source>
        <dbReference type="Proteomes" id="UP001362999"/>
    </source>
</evidence>
<sequence length="539" mass="60026">MTPRHCDCFSAASPLTAVPAASARLDARAAAETARFQPSSRRIESIWALTSRRPTDSIRFSSFHPVCVANCDDFNPEFNLQVFRRLCTVCIHFLLARDAHFDCVRQLPLRKVSRPRSFSSKYYRVVVLNVELISNWTWDKARIANPLSSHAFVSPDTEILPTETLAPAFSSLGRNHVSPHQALCLYFEINPEIVPISSEHYLSLRISCPSPLILRPHQHCHHSSALQHLPPRLLVSTFLHELAVFASIDEDRSTLHTTRRLVPSPLLSAAAVARFRDADADAGTWDHRAFSRAPPPPSTPKPATHNNPTAPTAAILITWNRHRYVGARSANQRETCGKSKGKVIINEKKIGAGAGAGALRREGLSWWRVESKVLKQRYWLACATSAGGALFQQTSKRSLNQEAIFLGTEMALLPVEINEKREEESTKACGEWWNMKAELKVSQAAVERRARRVSTTFALSGTSLELSGVTCEKRAAELINARSVTPRHSFAPATMHLDALAPRLVPPPDPYSLHYTIKYLFILCHLLLLLGPAVYGLRQ</sequence>
<protein>
    <submittedName>
        <fullName evidence="3">Uncharacterized protein</fullName>
    </submittedName>
</protein>
<gene>
    <name evidence="3" type="ORF">R3P38DRAFT_2805962</name>
</gene>